<gene>
    <name evidence="2" type="ORF">BN2614_LOCUS2</name>
</gene>
<name>A0A9X9Q227_GULGU</name>
<dbReference type="AlphaFoldDB" id="A0A9X9Q227"/>
<dbReference type="Proteomes" id="UP000269945">
    <property type="component" value="Unassembled WGS sequence"/>
</dbReference>
<evidence type="ECO:0000313" key="3">
    <source>
        <dbReference type="Proteomes" id="UP000269945"/>
    </source>
</evidence>
<feature type="region of interest" description="Disordered" evidence="1">
    <location>
        <begin position="89"/>
        <end position="110"/>
    </location>
</feature>
<evidence type="ECO:0000313" key="2">
    <source>
        <dbReference type="EMBL" id="VCW97482.1"/>
    </source>
</evidence>
<comment type="caution">
    <text evidence="2">The sequence shown here is derived from an EMBL/GenBank/DDBJ whole genome shotgun (WGS) entry which is preliminary data.</text>
</comment>
<sequence>PARVFRSAAPSQGRAAEAGVGRTRGRRGGRWGSGCYLAHPPLRGSGRLHPLRQPADPEPREVCGTPAVASPGPPQPALKLQQERLELDSGKTVLTTTSGRLCPGWLSTPR</sequence>
<accession>A0A9X9Q227</accession>
<keyword evidence="3" id="KW-1185">Reference proteome</keyword>
<protein>
    <submittedName>
        <fullName evidence="2">Uncharacterized protein</fullName>
    </submittedName>
</protein>
<organism evidence="2 3">
    <name type="scientific">Gulo gulo</name>
    <name type="common">Wolverine</name>
    <name type="synonym">Gluton</name>
    <dbReference type="NCBI Taxonomy" id="48420"/>
    <lineage>
        <taxon>Eukaryota</taxon>
        <taxon>Metazoa</taxon>
        <taxon>Chordata</taxon>
        <taxon>Craniata</taxon>
        <taxon>Vertebrata</taxon>
        <taxon>Euteleostomi</taxon>
        <taxon>Mammalia</taxon>
        <taxon>Eutheria</taxon>
        <taxon>Laurasiatheria</taxon>
        <taxon>Carnivora</taxon>
        <taxon>Caniformia</taxon>
        <taxon>Musteloidea</taxon>
        <taxon>Mustelidae</taxon>
        <taxon>Guloninae</taxon>
        <taxon>Gulo</taxon>
    </lineage>
</organism>
<dbReference type="EMBL" id="CYRY02021976">
    <property type="protein sequence ID" value="VCW97482.1"/>
    <property type="molecule type" value="Genomic_DNA"/>
</dbReference>
<reference evidence="2 3" key="1">
    <citation type="submission" date="2018-10" db="EMBL/GenBank/DDBJ databases">
        <authorList>
            <person name="Ekblom R."/>
            <person name="Jareborg N."/>
        </authorList>
    </citation>
    <scope>NUCLEOTIDE SEQUENCE [LARGE SCALE GENOMIC DNA]</scope>
    <source>
        <tissue evidence="2">Muscle</tissue>
    </source>
</reference>
<proteinExistence type="predicted"/>
<evidence type="ECO:0000256" key="1">
    <source>
        <dbReference type="SAM" id="MobiDB-lite"/>
    </source>
</evidence>
<feature type="region of interest" description="Disordered" evidence="1">
    <location>
        <begin position="1"/>
        <end position="76"/>
    </location>
</feature>
<feature type="non-terminal residue" evidence="2">
    <location>
        <position position="1"/>
    </location>
</feature>